<feature type="chain" id="PRO_5036393863" evidence="2">
    <location>
        <begin position="24"/>
        <end position="354"/>
    </location>
</feature>
<sequence length="354" mass="38735">MGSYVQGYYPLVVLAVWVVCTSSAFQSQSQRQWTARPFHPGSLYAAPSTPTPTPSKAGARFDAMLADFRRHSPADINLVPSLRFRGLLTGVSAAINDEKVSEAFRVLYEDLGPVRVGGDLIFSKLEREIAKTKGTDAADNVRALGRDDSCVVAARKIFDAVDADASGTVSSLELLDSDLLRSLGQCQDCTCEKKGNCQSVARFMDEIDKTHPEGELHFGEFMMAAHHLLYEGDASVSLFGGGDAVDDLVDQLLSNNEAVSNGKSGKERADRYAKRFDNMCEEFDSWESGAEDSDSSVMSRARERNPRLALVLEGCFAGAKKPPVVDALKILYVDFLPLRMAGDLIFKLMRKLAR</sequence>
<accession>A0A6U3VR31</accession>
<reference evidence="4" key="1">
    <citation type="submission" date="2021-01" db="EMBL/GenBank/DDBJ databases">
        <authorList>
            <person name="Corre E."/>
            <person name="Pelletier E."/>
            <person name="Niang G."/>
            <person name="Scheremetjew M."/>
            <person name="Finn R."/>
            <person name="Kale V."/>
            <person name="Holt S."/>
            <person name="Cochrane G."/>
            <person name="Meng A."/>
            <person name="Brown T."/>
            <person name="Cohen L."/>
        </authorList>
    </citation>
    <scope>NUCLEOTIDE SEQUENCE</scope>
    <source>
        <strain evidence="4">Pop2</strain>
    </source>
</reference>
<evidence type="ECO:0000313" key="3">
    <source>
        <dbReference type="EMBL" id="CAD9358371.1"/>
    </source>
</evidence>
<evidence type="ECO:0000256" key="1">
    <source>
        <dbReference type="ARBA" id="ARBA00022837"/>
    </source>
</evidence>
<evidence type="ECO:0000313" key="4">
    <source>
        <dbReference type="EMBL" id="CAD9358384.1"/>
    </source>
</evidence>
<protein>
    <submittedName>
        <fullName evidence="4">Uncharacterized protein</fullName>
    </submittedName>
</protein>
<dbReference type="AlphaFoldDB" id="A0A6U3VR31"/>
<keyword evidence="1" id="KW-0106">Calcium</keyword>
<dbReference type="EMBL" id="HBGN01039821">
    <property type="protein sequence ID" value="CAD9358371.1"/>
    <property type="molecule type" value="Transcribed_RNA"/>
</dbReference>
<proteinExistence type="predicted"/>
<evidence type="ECO:0000256" key="2">
    <source>
        <dbReference type="SAM" id="SignalP"/>
    </source>
</evidence>
<name>A0A6U3VR31_9STRA</name>
<organism evidence="4">
    <name type="scientific">Ditylum brightwellii</name>
    <dbReference type="NCBI Taxonomy" id="49249"/>
    <lineage>
        <taxon>Eukaryota</taxon>
        <taxon>Sar</taxon>
        <taxon>Stramenopiles</taxon>
        <taxon>Ochrophyta</taxon>
        <taxon>Bacillariophyta</taxon>
        <taxon>Mediophyceae</taxon>
        <taxon>Lithodesmiophycidae</taxon>
        <taxon>Lithodesmiales</taxon>
        <taxon>Lithodesmiaceae</taxon>
        <taxon>Ditylum</taxon>
    </lineage>
</organism>
<gene>
    <name evidence="3" type="ORF">DBRI1063_LOCUS25489</name>
    <name evidence="4" type="ORF">DBRI1063_LOCUS25494</name>
</gene>
<dbReference type="SUPFAM" id="SSF47473">
    <property type="entry name" value="EF-hand"/>
    <property type="match status" value="1"/>
</dbReference>
<dbReference type="EMBL" id="HBGN01039832">
    <property type="protein sequence ID" value="CAD9358384.1"/>
    <property type="molecule type" value="Transcribed_RNA"/>
</dbReference>
<dbReference type="InterPro" id="IPR018247">
    <property type="entry name" value="EF_Hand_1_Ca_BS"/>
</dbReference>
<dbReference type="Gene3D" id="1.10.238.10">
    <property type="entry name" value="EF-hand"/>
    <property type="match status" value="1"/>
</dbReference>
<dbReference type="InterPro" id="IPR011992">
    <property type="entry name" value="EF-hand-dom_pair"/>
</dbReference>
<keyword evidence="2" id="KW-0732">Signal</keyword>
<dbReference type="PROSITE" id="PS00018">
    <property type="entry name" value="EF_HAND_1"/>
    <property type="match status" value="1"/>
</dbReference>
<feature type="signal peptide" evidence="2">
    <location>
        <begin position="1"/>
        <end position="23"/>
    </location>
</feature>